<dbReference type="GeneID" id="89990993"/>
<evidence type="ECO:0000256" key="1">
    <source>
        <dbReference type="SAM" id="MobiDB-lite"/>
    </source>
</evidence>
<feature type="compositionally biased region" description="Basic and acidic residues" evidence="1">
    <location>
        <begin position="36"/>
        <end position="46"/>
    </location>
</feature>
<name>A0ABZ2B083_9TREE</name>
<sequence length="416" mass="45853">MEKEATRGVSVVANTLPVLNKAEWKVIEGQENNEMAEQKEVKKQEVVDGDENEDEKKHDNDVRAEKIISESEEKEDNKNTASQLLTTSITDNVLALSYSLLARQRHLIYPLSIIQATRLESDHQSLDLVLDLELGLDLKKSFFRRKEGGSPCLSVDPHEDPNKVKEIETFKAIKGVEVQEREGDKAKEPNTSVAPRHPFTLGKQDSPASPEPPTKWPLAREKIKIGGGQKVDGKEESSGSSNVVVRQLPSRLVSPPPSSTISSLTYASTTFAVPLIFSCSEELNTTPPIYHRKKATNALSSSRPVDGTNSRPPRATSRHTRAAFQSRRNALLPIHPTPKGFNKNGGSSKANTSADPIKTDAVGTRDKFPGMKRYAPGGRRIGVDLTPGMESGVRPLKSGLPQSVRDYTPIKWFFFT</sequence>
<feature type="region of interest" description="Disordered" evidence="1">
    <location>
        <begin position="296"/>
        <end position="320"/>
    </location>
</feature>
<evidence type="ECO:0000313" key="2">
    <source>
        <dbReference type="EMBL" id="WVO22878.1"/>
    </source>
</evidence>
<feature type="compositionally biased region" description="Polar residues" evidence="1">
    <location>
        <begin position="297"/>
        <end position="311"/>
    </location>
</feature>
<proteinExistence type="predicted"/>
<protein>
    <submittedName>
        <fullName evidence="2">Uncharacterized protein</fullName>
    </submittedName>
</protein>
<keyword evidence="3" id="KW-1185">Reference proteome</keyword>
<feature type="compositionally biased region" description="Polar residues" evidence="1">
    <location>
        <begin position="344"/>
        <end position="354"/>
    </location>
</feature>
<feature type="region of interest" description="Disordered" evidence="1">
    <location>
        <begin position="30"/>
        <end position="80"/>
    </location>
</feature>
<feature type="region of interest" description="Disordered" evidence="1">
    <location>
        <begin position="332"/>
        <end position="381"/>
    </location>
</feature>
<feature type="region of interest" description="Disordered" evidence="1">
    <location>
        <begin position="178"/>
        <end position="216"/>
    </location>
</feature>
<feature type="compositionally biased region" description="Basic and acidic residues" evidence="1">
    <location>
        <begin position="54"/>
        <end position="78"/>
    </location>
</feature>
<dbReference type="EMBL" id="CP143812">
    <property type="protein sequence ID" value="WVO22878.1"/>
    <property type="molecule type" value="Genomic_DNA"/>
</dbReference>
<dbReference type="Proteomes" id="UP001432216">
    <property type="component" value="Chromosome 7"/>
</dbReference>
<dbReference type="RefSeq" id="XP_064722117.1">
    <property type="nucleotide sequence ID" value="XM_064866045.1"/>
</dbReference>
<evidence type="ECO:0000313" key="3">
    <source>
        <dbReference type="Proteomes" id="UP001432216"/>
    </source>
</evidence>
<gene>
    <name evidence="2" type="ORF">IAS62_004221</name>
</gene>
<accession>A0ABZ2B083</accession>
<reference evidence="2 3" key="1">
    <citation type="submission" date="2024-01" db="EMBL/GenBank/DDBJ databases">
        <title>Comparative genomics of Cryptococcus and Kwoniella reveals pathogenesis evolution and contrasting modes of karyotype evolution via chromosome fusion or intercentromeric recombination.</title>
        <authorList>
            <person name="Coelho M.A."/>
            <person name="David-Palma M."/>
            <person name="Shea T."/>
            <person name="Bowers K."/>
            <person name="McGinley-Smith S."/>
            <person name="Mohammad A.W."/>
            <person name="Gnirke A."/>
            <person name="Yurkov A.M."/>
            <person name="Nowrousian M."/>
            <person name="Sun S."/>
            <person name="Cuomo C.A."/>
            <person name="Heitman J."/>
        </authorList>
    </citation>
    <scope>NUCLEOTIDE SEQUENCE [LARGE SCALE GENOMIC DNA]</scope>
    <source>
        <strain evidence="2 3">7685027</strain>
    </source>
</reference>
<organism evidence="2 3">
    <name type="scientific">Cryptococcus decagattii</name>
    <dbReference type="NCBI Taxonomy" id="1859122"/>
    <lineage>
        <taxon>Eukaryota</taxon>
        <taxon>Fungi</taxon>
        <taxon>Dikarya</taxon>
        <taxon>Basidiomycota</taxon>
        <taxon>Agaricomycotina</taxon>
        <taxon>Tremellomycetes</taxon>
        <taxon>Tremellales</taxon>
        <taxon>Cryptococcaceae</taxon>
        <taxon>Cryptococcus</taxon>
        <taxon>Cryptococcus gattii species complex</taxon>
    </lineage>
</organism>
<feature type="compositionally biased region" description="Basic and acidic residues" evidence="1">
    <location>
        <begin position="178"/>
        <end position="188"/>
    </location>
</feature>